<dbReference type="InterPro" id="IPR013529">
    <property type="entry name" value="Glyco_hydro_42_N"/>
</dbReference>
<feature type="active site" description="Nucleophile" evidence="7">
    <location>
        <position position="308"/>
    </location>
</feature>
<evidence type="ECO:0000256" key="4">
    <source>
        <dbReference type="ARBA" id="ARBA00022801"/>
    </source>
</evidence>
<keyword evidence="9" id="KW-0479">Metal-binding</keyword>
<evidence type="ECO:0000256" key="2">
    <source>
        <dbReference type="ARBA" id="ARBA00005940"/>
    </source>
</evidence>
<dbReference type="Gene3D" id="2.60.40.1180">
    <property type="entry name" value="Golgi alpha-mannosidase II"/>
    <property type="match status" value="1"/>
</dbReference>
<feature type="binding site" evidence="8">
    <location>
        <position position="151"/>
    </location>
    <ligand>
        <name>substrate</name>
    </ligand>
</feature>
<dbReference type="PIRSF" id="PIRSF001084">
    <property type="entry name" value="B-galactosidase"/>
    <property type="match status" value="1"/>
</dbReference>
<dbReference type="SUPFAM" id="SSF52317">
    <property type="entry name" value="Class I glutamine amidotransferase-like"/>
    <property type="match status" value="1"/>
</dbReference>
<evidence type="ECO:0000259" key="10">
    <source>
        <dbReference type="Pfam" id="PF02449"/>
    </source>
</evidence>
<evidence type="ECO:0000313" key="13">
    <source>
        <dbReference type="EMBL" id="MBB5475490.1"/>
    </source>
</evidence>
<evidence type="ECO:0000313" key="15">
    <source>
        <dbReference type="Proteomes" id="UP000564629"/>
    </source>
</evidence>
<feature type="binding site" evidence="9">
    <location>
        <position position="160"/>
    </location>
    <ligand>
        <name>Zn(2+)</name>
        <dbReference type="ChEBI" id="CHEBI:29105"/>
    </ligand>
</feature>
<evidence type="ECO:0000313" key="14">
    <source>
        <dbReference type="Proteomes" id="UP000321723"/>
    </source>
</evidence>
<dbReference type="GO" id="GO:0005975">
    <property type="term" value="P:carbohydrate metabolic process"/>
    <property type="evidence" value="ECO:0007669"/>
    <property type="project" value="InterPro"/>
</dbReference>
<comment type="catalytic activity">
    <reaction evidence="1 6">
        <text>Hydrolysis of terminal non-reducing beta-D-galactose residues in beta-D-galactosides.</text>
        <dbReference type="EC" id="3.2.1.23"/>
    </reaction>
</comment>
<feature type="binding site" evidence="9">
    <location>
        <position position="162"/>
    </location>
    <ligand>
        <name>Zn(2+)</name>
        <dbReference type="ChEBI" id="CHEBI:29105"/>
    </ligand>
</feature>
<dbReference type="Proteomes" id="UP000321723">
    <property type="component" value="Unassembled WGS sequence"/>
</dbReference>
<name>A0A511FF95_9CELL</name>
<evidence type="ECO:0000259" key="11">
    <source>
        <dbReference type="Pfam" id="PF08532"/>
    </source>
</evidence>
<dbReference type="Pfam" id="PF02449">
    <property type="entry name" value="Glyco_hydro_42"/>
    <property type="match status" value="1"/>
</dbReference>
<dbReference type="OrthoDB" id="9800974at2"/>
<dbReference type="GO" id="GO:0009341">
    <property type="term" value="C:beta-galactosidase complex"/>
    <property type="evidence" value="ECO:0007669"/>
    <property type="project" value="InterPro"/>
</dbReference>
<accession>A0A511FF95</accession>
<dbReference type="GO" id="GO:0004565">
    <property type="term" value="F:beta-galactosidase activity"/>
    <property type="evidence" value="ECO:0007669"/>
    <property type="project" value="UniProtKB-EC"/>
</dbReference>
<feature type="domain" description="Glycoside hydrolase family 42 N-terminal" evidence="10">
    <location>
        <begin position="16"/>
        <end position="384"/>
    </location>
</feature>
<organism evidence="12 14">
    <name type="scientific">Cellulomonas hominis</name>
    <dbReference type="NCBI Taxonomy" id="156981"/>
    <lineage>
        <taxon>Bacteria</taxon>
        <taxon>Bacillati</taxon>
        <taxon>Actinomycetota</taxon>
        <taxon>Actinomycetes</taxon>
        <taxon>Micrococcales</taxon>
        <taxon>Cellulomonadaceae</taxon>
        <taxon>Cellulomonas</taxon>
    </lineage>
</organism>
<comment type="similarity">
    <text evidence="2 6">Belongs to the glycosyl hydrolase 42 family.</text>
</comment>
<sequence>MPLRPVFSSTPWYGGDYNPEQWPEEVWDEDVRLMRRAGVNLATVGVFSWARLEPREGEYDFAWLDRVLDTLHAAGVRVDLATATASPPPWLARAYPQTLPVTADGVRLWPGSRQAYCPSSPEFRAAAGRLVRAIAERYGDHPALALWHISNEYGCHVARCWCDASAAAFRRWLEEKYGDVATLNDAWGTAFWSQRYDSFDEVVPPRATPAYHNPTQQLDFDRFSSDELLACFLAEKAILREVTPEVPVTTNFMGVFRGADYWRWAPHVDVVSDDLYPDPADPDGARTAAMARDLMRSLGRGRPWLLMEQAANAANMRPSNAPKAPGQMRALSYQAVARGADGILFFQWRQSRAGAESFHSAMLPHAGTDTRVFREVEELGAELRGLGRVLGTTPTARAALVLDWDSWWAIEQRGLPMHSSYLGLVTPWHAALTEAGVLVDLVHGDEDLTGYSLVVVPSMFVATDAQIAALDAAARAGATVLVTAQSAIVDESMHVRLGGYLGGLQQTLGVWVEEFVPLAGAWQRPGSFPVRDEATVAPTVALAGADLPADATGVEWSEVVRLHDAEVRARFAGGGVLDGQPALTRRATGEGAAWYLATRLGAADTAALVAVLLAEAGIAPAPVHRGDAGGWVESVRRGDLTFVINHGTAPVDLDLPGTDLLSGSAAAGLPLPAQGVAVVAEA</sequence>
<dbReference type="SUPFAM" id="SSF51445">
    <property type="entry name" value="(Trans)glycosidases"/>
    <property type="match status" value="1"/>
</dbReference>
<keyword evidence="4 6" id="KW-0378">Hydrolase</keyword>
<feature type="active site" description="Proton donor" evidence="7">
    <location>
        <position position="152"/>
    </location>
</feature>
<keyword evidence="14" id="KW-1185">Reference proteome</keyword>
<dbReference type="Gene3D" id="3.40.50.880">
    <property type="match status" value="1"/>
</dbReference>
<evidence type="ECO:0000256" key="8">
    <source>
        <dbReference type="PIRSR" id="PIRSR001084-2"/>
    </source>
</evidence>
<dbReference type="AlphaFoldDB" id="A0A511FF95"/>
<evidence type="ECO:0000256" key="5">
    <source>
        <dbReference type="ARBA" id="ARBA00023295"/>
    </source>
</evidence>
<dbReference type="InterPro" id="IPR029062">
    <property type="entry name" value="Class_I_gatase-like"/>
</dbReference>
<proteinExistence type="inferred from homology"/>
<evidence type="ECO:0000256" key="1">
    <source>
        <dbReference type="ARBA" id="ARBA00001412"/>
    </source>
</evidence>
<feature type="binding site" evidence="9">
    <location>
        <position position="117"/>
    </location>
    <ligand>
        <name>Zn(2+)</name>
        <dbReference type="ChEBI" id="CHEBI:29105"/>
    </ligand>
</feature>
<keyword evidence="5 6" id="KW-0326">Glycosidase</keyword>
<reference evidence="13 15" key="2">
    <citation type="submission" date="2020-08" db="EMBL/GenBank/DDBJ databases">
        <title>Sequencing the genomes of 1000 actinobacteria strains.</title>
        <authorList>
            <person name="Klenk H.-P."/>
        </authorList>
    </citation>
    <scope>NUCLEOTIDE SEQUENCE [LARGE SCALE GENOMIC DNA]</scope>
    <source>
        <strain evidence="13 15">DSM 9581</strain>
    </source>
</reference>
<dbReference type="GO" id="GO:0046872">
    <property type="term" value="F:metal ion binding"/>
    <property type="evidence" value="ECO:0007669"/>
    <property type="project" value="UniProtKB-KW"/>
</dbReference>
<evidence type="ECO:0000313" key="12">
    <source>
        <dbReference type="EMBL" id="GEL47929.1"/>
    </source>
</evidence>
<evidence type="ECO:0000256" key="9">
    <source>
        <dbReference type="PIRSR" id="PIRSR001084-3"/>
    </source>
</evidence>
<dbReference type="Proteomes" id="UP000564629">
    <property type="component" value="Unassembled WGS sequence"/>
</dbReference>
<feature type="domain" description="Beta-galactosidase trimerisation" evidence="11">
    <location>
        <begin position="396"/>
        <end position="618"/>
    </location>
</feature>
<dbReference type="Gene3D" id="3.20.20.80">
    <property type="entry name" value="Glycosidases"/>
    <property type="match status" value="1"/>
</dbReference>
<dbReference type="InterPro" id="IPR003476">
    <property type="entry name" value="Glyco_hydro_42"/>
</dbReference>
<keyword evidence="9" id="KW-0862">Zinc</keyword>
<dbReference type="EMBL" id="JACHDN010000001">
    <property type="protein sequence ID" value="MBB5475490.1"/>
    <property type="molecule type" value="Genomic_DNA"/>
</dbReference>
<evidence type="ECO:0000256" key="7">
    <source>
        <dbReference type="PIRSR" id="PIRSR001084-1"/>
    </source>
</evidence>
<protein>
    <recommendedName>
        <fullName evidence="3 6">Beta-galactosidase</fullName>
        <shortName evidence="6">Beta-gal</shortName>
        <ecNumber evidence="3 6">3.2.1.23</ecNumber>
    </recommendedName>
</protein>
<dbReference type="InterPro" id="IPR013738">
    <property type="entry name" value="Beta_galactosidase_Trimer"/>
</dbReference>
<evidence type="ECO:0000256" key="3">
    <source>
        <dbReference type="ARBA" id="ARBA00012756"/>
    </source>
</evidence>
<dbReference type="EMBL" id="BJVQ01000054">
    <property type="protein sequence ID" value="GEL47929.1"/>
    <property type="molecule type" value="Genomic_DNA"/>
</dbReference>
<comment type="caution">
    <text evidence="12">The sequence shown here is derived from an EMBL/GenBank/DDBJ whole genome shotgun (WGS) entry which is preliminary data.</text>
</comment>
<dbReference type="RefSeq" id="WP_146839484.1">
    <property type="nucleotide sequence ID" value="NZ_BJVQ01000054.1"/>
</dbReference>
<evidence type="ECO:0000256" key="6">
    <source>
        <dbReference type="PIRNR" id="PIRNR001084"/>
    </source>
</evidence>
<dbReference type="Pfam" id="PF08532">
    <property type="entry name" value="Glyco_hydro_42M"/>
    <property type="match status" value="1"/>
</dbReference>
<dbReference type="PANTHER" id="PTHR36447">
    <property type="entry name" value="BETA-GALACTOSIDASE GANA"/>
    <property type="match status" value="1"/>
</dbReference>
<feature type="binding site" evidence="8">
    <location>
        <position position="113"/>
    </location>
    <ligand>
        <name>substrate</name>
    </ligand>
</feature>
<reference evidence="12 14" key="1">
    <citation type="submission" date="2019-07" db="EMBL/GenBank/DDBJ databases">
        <title>Whole genome shotgun sequence of Cellulomonas hominis NBRC 16055.</title>
        <authorList>
            <person name="Hosoyama A."/>
            <person name="Uohara A."/>
            <person name="Ohji S."/>
            <person name="Ichikawa N."/>
        </authorList>
    </citation>
    <scope>NUCLEOTIDE SEQUENCE [LARGE SCALE GENOMIC DNA]</scope>
    <source>
        <strain evidence="12 14">NBRC 16055</strain>
    </source>
</reference>
<dbReference type="EC" id="3.2.1.23" evidence="3 6"/>
<dbReference type="InterPro" id="IPR013780">
    <property type="entry name" value="Glyco_hydro_b"/>
</dbReference>
<dbReference type="InterPro" id="IPR017853">
    <property type="entry name" value="GH"/>
</dbReference>
<dbReference type="PANTHER" id="PTHR36447:SF1">
    <property type="entry name" value="BETA-GALACTOSIDASE GANA"/>
    <property type="match status" value="1"/>
</dbReference>
<gene>
    <name evidence="12" type="ORF">CHO01_30450</name>
    <name evidence="13" type="ORF">HNR08_004226</name>
</gene>
<dbReference type="CDD" id="cd03143">
    <property type="entry name" value="A4_beta-galactosidase_middle_domain"/>
    <property type="match status" value="1"/>
</dbReference>